<keyword evidence="3" id="KW-1185">Reference proteome</keyword>
<dbReference type="AlphaFoldDB" id="A0AAW0KMK8"/>
<evidence type="ECO:0000313" key="3">
    <source>
        <dbReference type="Proteomes" id="UP000237347"/>
    </source>
</evidence>
<dbReference type="Proteomes" id="UP000237347">
    <property type="component" value="Unassembled WGS sequence"/>
</dbReference>
<proteinExistence type="predicted"/>
<evidence type="ECO:0000256" key="1">
    <source>
        <dbReference type="SAM" id="MobiDB-lite"/>
    </source>
</evidence>
<protein>
    <submittedName>
        <fullName evidence="2">Uncharacterized protein</fullName>
    </submittedName>
</protein>
<comment type="caution">
    <text evidence="2">The sequence shown here is derived from an EMBL/GenBank/DDBJ whole genome shotgun (WGS) entry which is preliminary data.</text>
</comment>
<name>A0AAW0KMK8_QUESU</name>
<reference evidence="2 3" key="1">
    <citation type="journal article" date="2018" name="Sci. Data">
        <title>The draft genome sequence of cork oak.</title>
        <authorList>
            <person name="Ramos A.M."/>
            <person name="Usie A."/>
            <person name="Barbosa P."/>
            <person name="Barros P.M."/>
            <person name="Capote T."/>
            <person name="Chaves I."/>
            <person name="Simoes F."/>
            <person name="Abreu I."/>
            <person name="Carrasquinho I."/>
            <person name="Faro C."/>
            <person name="Guimaraes J.B."/>
            <person name="Mendonca D."/>
            <person name="Nobrega F."/>
            <person name="Rodrigues L."/>
            <person name="Saibo N.J.M."/>
            <person name="Varela M.C."/>
            <person name="Egas C."/>
            <person name="Matos J."/>
            <person name="Miguel C.M."/>
            <person name="Oliveira M.M."/>
            <person name="Ricardo C.P."/>
            <person name="Goncalves S."/>
        </authorList>
    </citation>
    <scope>NUCLEOTIDE SEQUENCE [LARGE SCALE GENOMIC DNA]</scope>
    <source>
        <strain evidence="3">cv. HL8</strain>
    </source>
</reference>
<gene>
    <name evidence="2" type="ORF">CFP56_017480</name>
</gene>
<organism evidence="2 3">
    <name type="scientific">Quercus suber</name>
    <name type="common">Cork oak</name>
    <dbReference type="NCBI Taxonomy" id="58331"/>
    <lineage>
        <taxon>Eukaryota</taxon>
        <taxon>Viridiplantae</taxon>
        <taxon>Streptophyta</taxon>
        <taxon>Embryophyta</taxon>
        <taxon>Tracheophyta</taxon>
        <taxon>Spermatophyta</taxon>
        <taxon>Magnoliopsida</taxon>
        <taxon>eudicotyledons</taxon>
        <taxon>Gunneridae</taxon>
        <taxon>Pentapetalae</taxon>
        <taxon>rosids</taxon>
        <taxon>fabids</taxon>
        <taxon>Fagales</taxon>
        <taxon>Fagaceae</taxon>
        <taxon>Quercus</taxon>
    </lineage>
</organism>
<feature type="region of interest" description="Disordered" evidence="1">
    <location>
        <begin position="1"/>
        <end position="24"/>
    </location>
</feature>
<evidence type="ECO:0000313" key="2">
    <source>
        <dbReference type="EMBL" id="KAK7839821.1"/>
    </source>
</evidence>
<accession>A0AAW0KMK8</accession>
<dbReference type="EMBL" id="PKMF04000275">
    <property type="protein sequence ID" value="KAK7839821.1"/>
    <property type="molecule type" value="Genomic_DNA"/>
</dbReference>
<sequence>MKCTPQQENMGTYISKQTSYSKTQGNRHVFRERIFQILGSSRKIMIIH</sequence>